<comment type="caution">
    <text evidence="1">The sequence shown here is derived from an EMBL/GenBank/DDBJ whole genome shotgun (WGS) entry which is preliminary data.</text>
</comment>
<sequence>MFYQCLLHRHISSSILANSFKNSLEIILKSSHNEKLFCSRCRLRILKEGVVALVQSVGFASNGVELFNLFSEIFFLTIFDGIEYKIVQ</sequence>
<evidence type="ECO:0000313" key="2">
    <source>
        <dbReference type="Proteomes" id="UP001177021"/>
    </source>
</evidence>
<keyword evidence="2" id="KW-1185">Reference proteome</keyword>
<organism evidence="1 2">
    <name type="scientific">Trifolium pratense</name>
    <name type="common">Red clover</name>
    <dbReference type="NCBI Taxonomy" id="57577"/>
    <lineage>
        <taxon>Eukaryota</taxon>
        <taxon>Viridiplantae</taxon>
        <taxon>Streptophyta</taxon>
        <taxon>Embryophyta</taxon>
        <taxon>Tracheophyta</taxon>
        <taxon>Spermatophyta</taxon>
        <taxon>Magnoliopsida</taxon>
        <taxon>eudicotyledons</taxon>
        <taxon>Gunneridae</taxon>
        <taxon>Pentapetalae</taxon>
        <taxon>rosids</taxon>
        <taxon>fabids</taxon>
        <taxon>Fabales</taxon>
        <taxon>Fabaceae</taxon>
        <taxon>Papilionoideae</taxon>
        <taxon>50 kb inversion clade</taxon>
        <taxon>NPAAA clade</taxon>
        <taxon>Hologalegina</taxon>
        <taxon>IRL clade</taxon>
        <taxon>Trifolieae</taxon>
        <taxon>Trifolium</taxon>
    </lineage>
</organism>
<reference evidence="1" key="1">
    <citation type="submission" date="2023-10" db="EMBL/GenBank/DDBJ databases">
        <authorList>
            <person name="Rodriguez Cubillos JULIANA M."/>
            <person name="De Vega J."/>
        </authorList>
    </citation>
    <scope>NUCLEOTIDE SEQUENCE</scope>
</reference>
<dbReference type="EMBL" id="CASHSV030000513">
    <property type="protein sequence ID" value="CAJ2666434.1"/>
    <property type="molecule type" value="Genomic_DNA"/>
</dbReference>
<name>A0ACB0LE93_TRIPR</name>
<accession>A0ACB0LE93</accession>
<protein>
    <submittedName>
        <fullName evidence="1">Uncharacterized protein</fullName>
    </submittedName>
</protein>
<evidence type="ECO:0000313" key="1">
    <source>
        <dbReference type="EMBL" id="CAJ2666434.1"/>
    </source>
</evidence>
<dbReference type="Proteomes" id="UP001177021">
    <property type="component" value="Unassembled WGS sequence"/>
</dbReference>
<gene>
    <name evidence="1" type="ORF">MILVUS5_LOCUS31228</name>
</gene>
<proteinExistence type="predicted"/>